<evidence type="ECO:0000313" key="2">
    <source>
        <dbReference type="EMBL" id="AXG05562.1"/>
    </source>
</evidence>
<accession>A0A345E9P0</accession>
<dbReference type="Proteomes" id="UP000253273">
    <property type="component" value="Chromosome"/>
</dbReference>
<dbReference type="RefSeq" id="WP_114584711.1">
    <property type="nucleotide sequence ID" value="NZ_CP031150.1"/>
</dbReference>
<dbReference type="KEGG" id="haq:DU484_03000"/>
<dbReference type="EMBL" id="CP031150">
    <property type="protein sequence ID" value="AXG05562.1"/>
    <property type="molecule type" value="Genomic_DNA"/>
</dbReference>
<evidence type="ECO:0000313" key="4">
    <source>
        <dbReference type="Proteomes" id="UP000252985"/>
    </source>
</evidence>
<reference evidence="2 5" key="2">
    <citation type="submission" date="2018-07" db="EMBL/GenBank/DDBJ databases">
        <title>Genome sequences of Haloplanus sp. CBA1113.</title>
        <authorList>
            <person name="Kim Y.B."/>
            <person name="Roh S.W."/>
        </authorList>
    </citation>
    <scope>NUCLEOTIDE SEQUENCE [LARGE SCALE GENOMIC DNA]</scope>
    <source>
        <strain evidence="2 5">CBA1113</strain>
    </source>
</reference>
<dbReference type="AlphaFoldDB" id="A0A345E9P0"/>
<keyword evidence="5" id="KW-1185">Reference proteome</keyword>
<dbReference type="KEGG" id="haj:DU500_03430"/>
<proteinExistence type="predicted"/>
<evidence type="ECO:0000256" key="1">
    <source>
        <dbReference type="SAM" id="Phobius"/>
    </source>
</evidence>
<feature type="transmembrane region" description="Helical" evidence="1">
    <location>
        <begin position="144"/>
        <end position="163"/>
    </location>
</feature>
<organism evidence="3 4">
    <name type="scientific">Haloplanus rubicundus</name>
    <dbReference type="NCBI Taxonomy" id="1547898"/>
    <lineage>
        <taxon>Archaea</taxon>
        <taxon>Methanobacteriati</taxon>
        <taxon>Methanobacteriota</taxon>
        <taxon>Stenosarchaea group</taxon>
        <taxon>Halobacteria</taxon>
        <taxon>Halobacteriales</taxon>
        <taxon>Haloferacaceae</taxon>
        <taxon>Haloplanus</taxon>
    </lineage>
</organism>
<feature type="transmembrane region" description="Helical" evidence="1">
    <location>
        <begin position="20"/>
        <end position="41"/>
    </location>
</feature>
<keyword evidence="1" id="KW-1133">Transmembrane helix</keyword>
<gene>
    <name evidence="3" type="ORF">DU484_03000</name>
    <name evidence="2" type="ORF">DU500_03430</name>
</gene>
<reference evidence="3 4" key="1">
    <citation type="submission" date="2018-07" db="EMBL/GenBank/DDBJ databases">
        <title>Genome sequences of Haloplanus sp. CBA1112.</title>
        <authorList>
            <person name="Kim Y.B."/>
            <person name="Roh S.W."/>
        </authorList>
    </citation>
    <scope>NUCLEOTIDE SEQUENCE [LARGE SCALE GENOMIC DNA]</scope>
    <source>
        <strain evidence="3 4">CBA1112</strain>
    </source>
</reference>
<sequence>MSIKTQTAEPMSAATTNEWLAGAGGGFVGSVLFGLIMMYVVPAPMLSVVIPAMYGIEGPALLAGWAIHQFHGVALGLAYVALVRALPGRVRSAARDRTAALGLGVAYGVLTTAVLAVLVMPVWLGVVGFAGAPPFPNVSYPGTLVSLVGHVVYAIPVAVAYALTPSE</sequence>
<feature type="transmembrane region" description="Helical" evidence="1">
    <location>
        <begin position="61"/>
        <end position="86"/>
    </location>
</feature>
<evidence type="ECO:0008006" key="6">
    <source>
        <dbReference type="Google" id="ProtNLM"/>
    </source>
</evidence>
<keyword evidence="1" id="KW-0812">Transmembrane</keyword>
<evidence type="ECO:0000313" key="3">
    <source>
        <dbReference type="EMBL" id="AXG08912.1"/>
    </source>
</evidence>
<dbReference type="Proteomes" id="UP000252985">
    <property type="component" value="Chromosome"/>
</dbReference>
<feature type="transmembrane region" description="Helical" evidence="1">
    <location>
        <begin position="98"/>
        <end position="124"/>
    </location>
</feature>
<name>A0A345E9P0_9EURY</name>
<evidence type="ECO:0000313" key="5">
    <source>
        <dbReference type="Proteomes" id="UP000253273"/>
    </source>
</evidence>
<dbReference type="EMBL" id="CP031148">
    <property type="protein sequence ID" value="AXG08912.1"/>
    <property type="molecule type" value="Genomic_DNA"/>
</dbReference>
<dbReference type="GeneID" id="37282405"/>
<protein>
    <recommendedName>
        <fullName evidence="6">Histidine kinase</fullName>
    </recommendedName>
</protein>
<dbReference type="OrthoDB" id="204680at2157"/>
<accession>A0A345E040</accession>
<keyword evidence="1" id="KW-0472">Membrane</keyword>